<evidence type="ECO:0000313" key="2">
    <source>
        <dbReference type="EMBL" id="CAF4829240.1"/>
    </source>
</evidence>
<evidence type="ECO:0000313" key="3">
    <source>
        <dbReference type="EMBL" id="CAF5032144.1"/>
    </source>
</evidence>
<dbReference type="Proteomes" id="UP000663873">
    <property type="component" value="Unassembled WGS sequence"/>
</dbReference>
<feature type="compositionally biased region" description="Basic and acidic residues" evidence="1">
    <location>
        <begin position="1"/>
        <end position="12"/>
    </location>
</feature>
<protein>
    <submittedName>
        <fullName evidence="2">Uncharacterized protein</fullName>
    </submittedName>
</protein>
<evidence type="ECO:0000313" key="4">
    <source>
        <dbReference type="Proteomes" id="UP000663873"/>
    </source>
</evidence>
<sequence length="51" mass="5961">KDRFSELERQRSIQDNQAEELHLNEDLDSIGQNSSMFQKGLALKQKKLQSK</sequence>
<name>A0A821QNX5_9BILA</name>
<dbReference type="AlphaFoldDB" id="A0A821QNX5"/>
<dbReference type="EMBL" id="CAJOBP010054996">
    <property type="protein sequence ID" value="CAF4829240.1"/>
    <property type="molecule type" value="Genomic_DNA"/>
</dbReference>
<gene>
    <name evidence="3" type="ORF">QYT958_LOCUS40736</name>
    <name evidence="2" type="ORF">UJA718_LOCUS42534</name>
</gene>
<comment type="caution">
    <text evidence="2">The sequence shown here is derived from an EMBL/GenBank/DDBJ whole genome shotgun (WGS) entry which is preliminary data.</text>
</comment>
<dbReference type="Proteomes" id="UP000663848">
    <property type="component" value="Unassembled WGS sequence"/>
</dbReference>
<feature type="non-terminal residue" evidence="2">
    <location>
        <position position="1"/>
    </location>
</feature>
<dbReference type="EMBL" id="CAJOBR010043402">
    <property type="protein sequence ID" value="CAF5032144.1"/>
    <property type="molecule type" value="Genomic_DNA"/>
</dbReference>
<feature type="region of interest" description="Disordered" evidence="1">
    <location>
        <begin position="1"/>
        <end position="20"/>
    </location>
</feature>
<organism evidence="2 4">
    <name type="scientific">Rotaria socialis</name>
    <dbReference type="NCBI Taxonomy" id="392032"/>
    <lineage>
        <taxon>Eukaryota</taxon>
        <taxon>Metazoa</taxon>
        <taxon>Spiralia</taxon>
        <taxon>Gnathifera</taxon>
        <taxon>Rotifera</taxon>
        <taxon>Eurotatoria</taxon>
        <taxon>Bdelloidea</taxon>
        <taxon>Philodinida</taxon>
        <taxon>Philodinidae</taxon>
        <taxon>Rotaria</taxon>
    </lineage>
</organism>
<evidence type="ECO:0000256" key="1">
    <source>
        <dbReference type="SAM" id="MobiDB-lite"/>
    </source>
</evidence>
<keyword evidence="4" id="KW-1185">Reference proteome</keyword>
<proteinExistence type="predicted"/>
<reference evidence="2" key="1">
    <citation type="submission" date="2021-02" db="EMBL/GenBank/DDBJ databases">
        <authorList>
            <person name="Nowell W R."/>
        </authorList>
    </citation>
    <scope>NUCLEOTIDE SEQUENCE</scope>
</reference>
<accession>A0A821QNX5</accession>